<dbReference type="Pfam" id="PF13457">
    <property type="entry name" value="GW"/>
    <property type="match status" value="1"/>
</dbReference>
<keyword evidence="1" id="KW-0732">Signal</keyword>
<dbReference type="Gene3D" id="2.30.30.40">
    <property type="entry name" value="SH3 Domains"/>
    <property type="match status" value="3"/>
</dbReference>
<comment type="caution">
    <text evidence="3">The sequence shown here is derived from an EMBL/GenBank/DDBJ whole genome shotgun (WGS) entry which is preliminary data.</text>
</comment>
<feature type="domain" description="SH3b" evidence="2">
    <location>
        <begin position="205"/>
        <end position="268"/>
    </location>
</feature>
<dbReference type="SMART" id="SM00287">
    <property type="entry name" value="SH3b"/>
    <property type="match status" value="3"/>
</dbReference>
<dbReference type="Proteomes" id="UP001157961">
    <property type="component" value="Unassembled WGS sequence"/>
</dbReference>
<feature type="domain" description="SH3b" evidence="2">
    <location>
        <begin position="27"/>
        <end position="95"/>
    </location>
</feature>
<dbReference type="InterPro" id="IPR052354">
    <property type="entry name" value="Cell_Wall_Dynamics_Protein"/>
</dbReference>
<gene>
    <name evidence="3" type="ORF">SAMN06265373_102591</name>
</gene>
<evidence type="ECO:0000313" key="4">
    <source>
        <dbReference type="Proteomes" id="UP001157961"/>
    </source>
</evidence>
<evidence type="ECO:0000259" key="2">
    <source>
        <dbReference type="PROSITE" id="PS51781"/>
    </source>
</evidence>
<dbReference type="RefSeq" id="WP_283425316.1">
    <property type="nucleotide sequence ID" value="NZ_FXTY01000002.1"/>
</dbReference>
<proteinExistence type="predicted"/>
<name>A0ABY1NMT9_9RHOB</name>
<feature type="signal peptide" evidence="1">
    <location>
        <begin position="1"/>
        <end position="27"/>
    </location>
</feature>
<accession>A0ABY1NMT9</accession>
<evidence type="ECO:0000256" key="1">
    <source>
        <dbReference type="SAM" id="SignalP"/>
    </source>
</evidence>
<feature type="chain" id="PRO_5045463808" evidence="1">
    <location>
        <begin position="28"/>
        <end position="380"/>
    </location>
</feature>
<dbReference type="PANTHER" id="PTHR34408:SF1">
    <property type="entry name" value="GLYCOSYL HYDROLASE FAMILY 19 DOMAIN-CONTAINING PROTEIN HI_1415"/>
    <property type="match status" value="1"/>
</dbReference>
<dbReference type="InterPro" id="IPR025987">
    <property type="entry name" value="GW_dom"/>
</dbReference>
<reference evidence="3 4" key="1">
    <citation type="submission" date="2017-05" db="EMBL/GenBank/DDBJ databases">
        <authorList>
            <person name="Varghese N."/>
            <person name="Submissions S."/>
        </authorList>
    </citation>
    <scope>NUCLEOTIDE SEQUENCE [LARGE SCALE GENOMIC DNA]</scope>
    <source>
        <strain evidence="3 4">DSM 29734</strain>
    </source>
</reference>
<dbReference type="EMBL" id="FXTY01000002">
    <property type="protein sequence ID" value="SMP13812.1"/>
    <property type="molecule type" value="Genomic_DNA"/>
</dbReference>
<dbReference type="PANTHER" id="PTHR34408">
    <property type="entry name" value="FAMILY PROTEIN, PUTATIVE-RELATED"/>
    <property type="match status" value="1"/>
</dbReference>
<dbReference type="Pfam" id="PF08239">
    <property type="entry name" value="SH3_3"/>
    <property type="match status" value="2"/>
</dbReference>
<dbReference type="PROSITE" id="PS51781">
    <property type="entry name" value="SH3B"/>
    <property type="match status" value="2"/>
</dbReference>
<dbReference type="InterPro" id="IPR003646">
    <property type="entry name" value="SH3-like_bac-type"/>
</dbReference>
<protein>
    <submittedName>
        <fullName evidence="3">Uncharacterized conserved protein YgiM, contains N-terminal SH3 domain, DUF1202 family</fullName>
    </submittedName>
</protein>
<evidence type="ECO:0000313" key="3">
    <source>
        <dbReference type="EMBL" id="SMP13812.1"/>
    </source>
</evidence>
<keyword evidence="4" id="KW-1185">Reference proteome</keyword>
<organism evidence="3 4">
    <name type="scientific">Shimia sagamensis</name>
    <dbReference type="NCBI Taxonomy" id="1566352"/>
    <lineage>
        <taxon>Bacteria</taxon>
        <taxon>Pseudomonadati</taxon>
        <taxon>Pseudomonadota</taxon>
        <taxon>Alphaproteobacteria</taxon>
        <taxon>Rhodobacterales</taxon>
        <taxon>Roseobacteraceae</taxon>
    </lineage>
</organism>
<sequence>MTPFPQTHLAIAALTTALFLSGASASADMMEVVDIADGDTLNLRTGPAASFPDVGDLSEHMHVDVLAYNEDGKWAQILRQGRIYWVAARYLTAPNSRDESGTAMSSPTVGPNVVMGIAVDDVDGGLVVRSGAGTSFGRLGVLPNHTAVHVIQFDRHSDWAMIDFGSDVGWVSTAYLAAMASSPQPMPDASPGIAPDGGTLPAVFSVTGVSSGDVLWVRDAPQPNGAQLGSLNPGAVVNVNGRSSGNWGQITLNGQIGYVNMSFLTRKADTAHATTANGFPLGLTCRGTEPFWTLTIGEDRSFQYTSLIDGQDPIRHLAIATPALTGGYPYRFKAQSLTGMIDQQACSDGMSDVSYTMTIQLRRPSGSGVNVENLFGCCDR</sequence>